<comment type="catalytic activity">
    <reaction evidence="2">
        <text>oxidized coenzyme F420-(gamma-L-Glu)(n) + a quinol + H(+) = reduced coenzyme F420-(gamma-L-Glu)(n) + a quinone</text>
        <dbReference type="Rhea" id="RHEA:39663"/>
        <dbReference type="Rhea" id="RHEA-COMP:12939"/>
        <dbReference type="Rhea" id="RHEA-COMP:14378"/>
        <dbReference type="ChEBI" id="CHEBI:15378"/>
        <dbReference type="ChEBI" id="CHEBI:24646"/>
        <dbReference type="ChEBI" id="CHEBI:132124"/>
        <dbReference type="ChEBI" id="CHEBI:133980"/>
        <dbReference type="ChEBI" id="CHEBI:139511"/>
    </reaction>
</comment>
<reference evidence="3 4" key="1">
    <citation type="submission" date="2019-03" db="EMBL/GenBank/DDBJ databases">
        <title>Genomics of glacier-inhabiting Cryobacterium strains.</title>
        <authorList>
            <person name="Liu Q."/>
            <person name="Xin Y.-H."/>
        </authorList>
    </citation>
    <scope>NUCLEOTIDE SEQUENCE [LARGE SCALE GENOMIC DNA]</scope>
    <source>
        <strain evidence="3 4">TMT2-16</strain>
    </source>
</reference>
<evidence type="ECO:0000256" key="1">
    <source>
        <dbReference type="ARBA" id="ARBA00008710"/>
    </source>
</evidence>
<dbReference type="PANTHER" id="PTHR39428">
    <property type="entry name" value="F420H(2)-DEPENDENT QUINONE REDUCTASE RV1261C"/>
    <property type="match status" value="1"/>
</dbReference>
<evidence type="ECO:0000313" key="4">
    <source>
        <dbReference type="Proteomes" id="UP000297851"/>
    </source>
</evidence>
<comment type="similarity">
    <text evidence="1">Belongs to the F420H(2)-dependent quinone reductase family.</text>
</comment>
<evidence type="ECO:0000256" key="2">
    <source>
        <dbReference type="ARBA" id="ARBA00049106"/>
    </source>
</evidence>
<protein>
    <submittedName>
        <fullName evidence="3">Nitroreductase family deazaflavin-dependent oxidoreductase</fullName>
    </submittedName>
</protein>
<dbReference type="EMBL" id="SOGO01000007">
    <property type="protein sequence ID" value="TFD06837.1"/>
    <property type="molecule type" value="Genomic_DNA"/>
</dbReference>
<evidence type="ECO:0000313" key="3">
    <source>
        <dbReference type="EMBL" id="TFD06837.1"/>
    </source>
</evidence>
<dbReference type="Gene3D" id="2.30.110.10">
    <property type="entry name" value="Electron Transport, Fmn-binding Protein, Chain A"/>
    <property type="match status" value="1"/>
</dbReference>
<proteinExistence type="inferred from homology"/>
<dbReference type="RefSeq" id="WP_134342960.1">
    <property type="nucleotide sequence ID" value="NZ_SOGO01000007.1"/>
</dbReference>
<gene>
    <name evidence="3" type="ORF">E3T25_01575</name>
</gene>
<organism evidence="3 4">
    <name type="scientific">Cryobacterium sandaracinum</name>
    <dbReference type="NCBI Taxonomy" id="1259247"/>
    <lineage>
        <taxon>Bacteria</taxon>
        <taxon>Bacillati</taxon>
        <taxon>Actinomycetota</taxon>
        <taxon>Actinomycetes</taxon>
        <taxon>Micrococcales</taxon>
        <taxon>Microbacteriaceae</taxon>
        <taxon>Cryobacterium</taxon>
    </lineage>
</organism>
<dbReference type="Pfam" id="PF04075">
    <property type="entry name" value="F420H2_quin_red"/>
    <property type="match status" value="1"/>
</dbReference>
<dbReference type="PANTHER" id="PTHR39428:SF3">
    <property type="entry name" value="DEAZAFLAVIN-DEPENDENT NITROREDUCTASE"/>
    <property type="match status" value="1"/>
</dbReference>
<sequence length="166" mass="17658">MPLIGEYEPGTQQWVRDQVDLYESSGGTEGTTLRGMPVIVLTTLGAKSGKLRKTPLMRVEHEGAYAAIASLGGSPKNPVWYGNVVAHPLIELQDGPSRQDMLAREVTGTERAAWWERAVAAFPDYADYEKKTDRVIPVFVLEAVPPAAPAAGAPATTTAAAAAPVS</sequence>
<dbReference type="InterPro" id="IPR004378">
    <property type="entry name" value="F420H2_quin_Rdtase"/>
</dbReference>
<dbReference type="InterPro" id="IPR012349">
    <property type="entry name" value="Split_barrel_FMN-bd"/>
</dbReference>
<dbReference type="NCBIfam" id="TIGR00026">
    <property type="entry name" value="hi_GC_TIGR00026"/>
    <property type="match status" value="1"/>
</dbReference>
<name>A0ABY2JIR9_9MICO</name>
<dbReference type="Proteomes" id="UP000297851">
    <property type="component" value="Unassembled WGS sequence"/>
</dbReference>
<comment type="caution">
    <text evidence="3">The sequence shown here is derived from an EMBL/GenBank/DDBJ whole genome shotgun (WGS) entry which is preliminary data.</text>
</comment>
<keyword evidence="4" id="KW-1185">Reference proteome</keyword>
<accession>A0ABY2JIR9</accession>